<dbReference type="AlphaFoldDB" id="W7IXH8"/>
<keyword evidence="3" id="KW-1185">Reference proteome</keyword>
<evidence type="ECO:0000259" key="1">
    <source>
        <dbReference type="Pfam" id="PF01609"/>
    </source>
</evidence>
<evidence type="ECO:0000313" key="3">
    <source>
        <dbReference type="Proteomes" id="UP000019277"/>
    </source>
</evidence>
<name>W7IXH8_9PSEU</name>
<proteinExistence type="predicted"/>
<feature type="domain" description="Transposase IS4-like" evidence="1">
    <location>
        <begin position="2"/>
        <end position="41"/>
    </location>
</feature>
<gene>
    <name evidence="2" type="ORF">UO65_3571</name>
</gene>
<evidence type="ECO:0000313" key="2">
    <source>
        <dbReference type="EMBL" id="EWC61151.1"/>
    </source>
</evidence>
<protein>
    <recommendedName>
        <fullName evidence="1">Transposase IS4-like domain-containing protein</fullName>
    </recommendedName>
</protein>
<dbReference type="Pfam" id="PF01609">
    <property type="entry name" value="DDE_Tnp_1"/>
    <property type="match status" value="1"/>
</dbReference>
<dbReference type="EMBL" id="AYXG01000129">
    <property type="protein sequence ID" value="EWC61151.1"/>
    <property type="molecule type" value="Genomic_DNA"/>
</dbReference>
<comment type="caution">
    <text evidence="2">The sequence shown here is derived from an EMBL/GenBank/DDBJ whole genome shotgun (WGS) entry which is preliminary data.</text>
</comment>
<dbReference type="Proteomes" id="UP000019277">
    <property type="component" value="Unassembled WGS sequence"/>
</dbReference>
<sequence length="54" mass="6217">MRRWVVERALALLHRFRRLRTRWEIRDDIHGAFLGAACSITCPQGASPGQEVRG</sequence>
<organism evidence="2 3">
    <name type="scientific">Actinokineospora spheciospongiae</name>
    <dbReference type="NCBI Taxonomy" id="909613"/>
    <lineage>
        <taxon>Bacteria</taxon>
        <taxon>Bacillati</taxon>
        <taxon>Actinomycetota</taxon>
        <taxon>Actinomycetes</taxon>
        <taxon>Pseudonocardiales</taxon>
        <taxon>Pseudonocardiaceae</taxon>
        <taxon>Actinokineospora</taxon>
    </lineage>
</organism>
<dbReference type="GO" id="GO:0004803">
    <property type="term" value="F:transposase activity"/>
    <property type="evidence" value="ECO:0007669"/>
    <property type="project" value="InterPro"/>
</dbReference>
<accession>W7IXH8</accession>
<reference evidence="2 3" key="1">
    <citation type="journal article" date="2014" name="Genome Announc.">
        <title>Draft Genome Sequence of the Antitrypanosomally Active Sponge-Associated Bacterium Actinokineospora sp. Strain EG49.</title>
        <authorList>
            <person name="Harjes J."/>
            <person name="Ryu T."/>
            <person name="Abdelmohsen U.R."/>
            <person name="Moitinho-Silva L."/>
            <person name="Horn H."/>
            <person name="Ravasi T."/>
            <person name="Hentschel U."/>
        </authorList>
    </citation>
    <scope>NUCLEOTIDE SEQUENCE [LARGE SCALE GENOMIC DNA]</scope>
    <source>
        <strain evidence="2 3">EG49</strain>
    </source>
</reference>
<dbReference type="InterPro" id="IPR002559">
    <property type="entry name" value="Transposase_11"/>
</dbReference>
<dbReference type="GO" id="GO:0006313">
    <property type="term" value="P:DNA transposition"/>
    <property type="evidence" value="ECO:0007669"/>
    <property type="project" value="InterPro"/>
</dbReference>
<dbReference type="GO" id="GO:0003677">
    <property type="term" value="F:DNA binding"/>
    <property type="evidence" value="ECO:0007669"/>
    <property type="project" value="InterPro"/>
</dbReference>